<comment type="catalytic activity">
    <reaction evidence="13 14">
        <text>a fatty acyl-[ACP] + malonyl-[ACP] + H(+) = a 3-oxoacyl-[ACP] + holo-[ACP] + CO2</text>
        <dbReference type="Rhea" id="RHEA:22836"/>
        <dbReference type="Rhea" id="RHEA-COMP:9623"/>
        <dbReference type="Rhea" id="RHEA-COMP:9685"/>
        <dbReference type="Rhea" id="RHEA-COMP:9916"/>
        <dbReference type="Rhea" id="RHEA-COMP:14125"/>
        <dbReference type="ChEBI" id="CHEBI:15378"/>
        <dbReference type="ChEBI" id="CHEBI:16526"/>
        <dbReference type="ChEBI" id="CHEBI:64479"/>
        <dbReference type="ChEBI" id="CHEBI:78449"/>
        <dbReference type="ChEBI" id="CHEBI:78776"/>
        <dbReference type="ChEBI" id="CHEBI:138651"/>
    </reaction>
</comment>
<dbReference type="NCBIfam" id="TIGR03150">
    <property type="entry name" value="fabF"/>
    <property type="match status" value="1"/>
</dbReference>
<dbReference type="Proteomes" id="UP000295711">
    <property type="component" value="Unassembled WGS sequence"/>
</dbReference>
<accession>A0A4R2L861</accession>
<reference evidence="18 19" key="1">
    <citation type="submission" date="2019-03" db="EMBL/GenBank/DDBJ databases">
        <title>Genomic Encyclopedia of Type Strains, Phase IV (KMG-IV): sequencing the most valuable type-strain genomes for metagenomic binning, comparative biology and taxonomic classification.</title>
        <authorList>
            <person name="Goeker M."/>
        </authorList>
    </citation>
    <scope>NUCLEOTIDE SEQUENCE [LARGE SCALE GENOMIC DNA]</scope>
    <source>
        <strain evidence="18 19">DSM 28559</strain>
    </source>
</reference>
<keyword evidence="6 14" id="KW-0808">Transferase</keyword>
<gene>
    <name evidence="18" type="ORF">EV212_1135</name>
</gene>
<dbReference type="NCBIfam" id="NF005589">
    <property type="entry name" value="PRK07314.1"/>
    <property type="match status" value="1"/>
</dbReference>
<keyword evidence="8" id="KW-0443">Lipid metabolism</keyword>
<dbReference type="PANTHER" id="PTHR11712:SF336">
    <property type="entry name" value="3-OXOACYL-[ACYL-CARRIER-PROTEIN] SYNTHASE, MITOCHONDRIAL"/>
    <property type="match status" value="1"/>
</dbReference>
<dbReference type="PROSITE" id="PS00606">
    <property type="entry name" value="KS3_1"/>
    <property type="match status" value="1"/>
</dbReference>
<dbReference type="PANTHER" id="PTHR11712">
    <property type="entry name" value="POLYKETIDE SYNTHASE-RELATED"/>
    <property type="match status" value="1"/>
</dbReference>
<dbReference type="InterPro" id="IPR020841">
    <property type="entry name" value="PKS_Beta-ketoAc_synthase_dom"/>
</dbReference>
<sequence length="413" mass="43502">MKERVVVTGMGAITPIGNNIEEFWNGIKAGKTGFGKIRAFDTTNFKTSLAAEVKDFNAADYMDKRAARRMELFCQYAVAASKEAIENARLDMDKEDPFRVGVCVSSSVGSLQVMEKEEKRLVEKGPGRVGPLLVPMMISNMASGNVSIAFGCRGKSLNVVTACATGTHSIGEAYRSIQAGEVDVMLAGGAEAAICPIGIAGFASLTALTSASDPERASIPFDKERSGFVMGEGAGVVVLESLSHAKARGAHILAEVAGYGATSDAYHITSPCEDGSGAAKAMELAMKEAGVKPEEVSYINAHGTSTHHNDLFETRAIKRAFGNTAYQVPISSTKSMIGHLLGAAGAVEFITCVKSIEDGYIHPTVGLKVADEECDLNYVPGQGIYGEVRVALSNSLGFGGHNATLAVKKFEEA</sequence>
<evidence type="ECO:0000259" key="17">
    <source>
        <dbReference type="PROSITE" id="PS52004"/>
    </source>
</evidence>
<evidence type="ECO:0000313" key="18">
    <source>
        <dbReference type="EMBL" id="TCO83219.1"/>
    </source>
</evidence>
<evidence type="ECO:0000256" key="9">
    <source>
        <dbReference type="ARBA" id="ARBA00023160"/>
    </source>
</evidence>
<dbReference type="GO" id="GO:0006633">
    <property type="term" value="P:fatty acid biosynthetic process"/>
    <property type="evidence" value="ECO:0007669"/>
    <property type="project" value="UniProtKB-UniRule"/>
</dbReference>
<comment type="caution">
    <text evidence="18">The sequence shown here is derived from an EMBL/GenBank/DDBJ whole genome shotgun (WGS) entry which is preliminary data.</text>
</comment>
<dbReference type="GO" id="GO:0004315">
    <property type="term" value="F:3-oxoacyl-[acyl-carrier-protein] synthase activity"/>
    <property type="evidence" value="ECO:0007669"/>
    <property type="project" value="UniProtKB-UniRule"/>
</dbReference>
<evidence type="ECO:0000256" key="3">
    <source>
        <dbReference type="ARBA" id="ARBA00012356"/>
    </source>
</evidence>
<dbReference type="Pfam" id="PF00109">
    <property type="entry name" value="ketoacyl-synt"/>
    <property type="match status" value="1"/>
</dbReference>
<dbReference type="AlphaFoldDB" id="A0A4R2L861"/>
<proteinExistence type="inferred from homology"/>
<evidence type="ECO:0000256" key="4">
    <source>
        <dbReference type="ARBA" id="ARBA00014657"/>
    </source>
</evidence>
<evidence type="ECO:0000256" key="2">
    <source>
        <dbReference type="ARBA" id="ARBA00008467"/>
    </source>
</evidence>
<feature type="active site" description="For beta-ketoacyl synthase activity" evidence="15">
    <location>
        <position position="163"/>
    </location>
</feature>
<evidence type="ECO:0000313" key="19">
    <source>
        <dbReference type="Proteomes" id="UP000295711"/>
    </source>
</evidence>
<evidence type="ECO:0000256" key="15">
    <source>
        <dbReference type="PIRSR" id="PIRSR000447-1"/>
    </source>
</evidence>
<comment type="function">
    <text evidence="11 14">Involved in the type II fatty acid elongation cycle. Catalyzes the elongation of a wide range of acyl-ACP by the addition of two carbons from malonyl-ACP to an acyl acceptor. Can efficiently catalyze the conversion of palmitoleoyl-ACP (cis-hexadec-9-enoyl-ACP) to cis-vaccenoyl-ACP (cis-octadec-11-enoyl-ACP), an essential step in the thermal regulation of fatty acid composition.</text>
</comment>
<dbReference type="Pfam" id="PF02801">
    <property type="entry name" value="Ketoacyl-synt_C"/>
    <property type="match status" value="1"/>
</dbReference>
<keyword evidence="5 14" id="KW-0444">Lipid biosynthesis</keyword>
<dbReference type="RefSeq" id="WP_132093185.1">
    <property type="nucleotide sequence ID" value="NZ_JANKAQ010000014.1"/>
</dbReference>
<comment type="catalytic activity">
    <reaction evidence="12 14">
        <text>(9Z)-hexadecenoyl-[ACP] + malonyl-[ACP] + H(+) = 3-oxo-(11Z)-octadecenoyl-[ACP] + holo-[ACP] + CO2</text>
        <dbReference type="Rhea" id="RHEA:55040"/>
        <dbReference type="Rhea" id="RHEA-COMP:9623"/>
        <dbReference type="Rhea" id="RHEA-COMP:9685"/>
        <dbReference type="Rhea" id="RHEA-COMP:10800"/>
        <dbReference type="Rhea" id="RHEA-COMP:14074"/>
        <dbReference type="ChEBI" id="CHEBI:15378"/>
        <dbReference type="ChEBI" id="CHEBI:16526"/>
        <dbReference type="ChEBI" id="CHEBI:64479"/>
        <dbReference type="ChEBI" id="CHEBI:78449"/>
        <dbReference type="ChEBI" id="CHEBI:83989"/>
        <dbReference type="ChEBI" id="CHEBI:138538"/>
        <dbReference type="EC" id="2.3.1.179"/>
    </reaction>
</comment>
<evidence type="ECO:0000256" key="5">
    <source>
        <dbReference type="ARBA" id="ARBA00022516"/>
    </source>
</evidence>
<name>A0A4R2L861_9FIRM</name>
<dbReference type="GO" id="GO:0005829">
    <property type="term" value="C:cytosol"/>
    <property type="evidence" value="ECO:0007669"/>
    <property type="project" value="TreeGrafter"/>
</dbReference>
<dbReference type="UniPathway" id="UPA00094"/>
<dbReference type="SMART" id="SM00825">
    <property type="entry name" value="PKS_KS"/>
    <property type="match status" value="1"/>
</dbReference>
<dbReference type="InterPro" id="IPR014030">
    <property type="entry name" value="Ketoacyl_synth_N"/>
</dbReference>
<dbReference type="CDD" id="cd00834">
    <property type="entry name" value="KAS_I_II"/>
    <property type="match status" value="1"/>
</dbReference>
<keyword evidence="10 14" id="KW-0012">Acyltransferase</keyword>
<evidence type="ECO:0000256" key="13">
    <source>
        <dbReference type="ARBA" id="ARBA00047659"/>
    </source>
</evidence>
<evidence type="ECO:0000256" key="14">
    <source>
        <dbReference type="PIRNR" id="PIRNR000447"/>
    </source>
</evidence>
<feature type="domain" description="Ketosynthase family 3 (KS3)" evidence="17">
    <location>
        <begin position="2"/>
        <end position="409"/>
    </location>
</feature>
<dbReference type="InterPro" id="IPR016039">
    <property type="entry name" value="Thiolase-like"/>
</dbReference>
<dbReference type="InterPro" id="IPR017568">
    <property type="entry name" value="3-oxoacyl-ACP_synth-2"/>
</dbReference>
<evidence type="ECO:0000256" key="12">
    <source>
        <dbReference type="ARBA" id="ARBA00047318"/>
    </source>
</evidence>
<dbReference type="InterPro" id="IPR000794">
    <property type="entry name" value="Beta-ketoacyl_synthase"/>
</dbReference>
<organism evidence="18 19">
    <name type="scientific">Frisingicoccus caecimuris</name>
    <dbReference type="NCBI Taxonomy" id="1796636"/>
    <lineage>
        <taxon>Bacteria</taxon>
        <taxon>Bacillati</taxon>
        <taxon>Bacillota</taxon>
        <taxon>Clostridia</taxon>
        <taxon>Lachnospirales</taxon>
        <taxon>Lachnospiraceae</taxon>
        <taxon>Frisingicoccus</taxon>
    </lineage>
</organism>
<evidence type="ECO:0000256" key="16">
    <source>
        <dbReference type="RuleBase" id="RU003694"/>
    </source>
</evidence>
<comment type="similarity">
    <text evidence="2 14 16">Belongs to the thiolase-like superfamily. Beta-ketoacyl-ACP synthases family.</text>
</comment>
<evidence type="ECO:0000256" key="10">
    <source>
        <dbReference type="ARBA" id="ARBA00023315"/>
    </source>
</evidence>
<dbReference type="OrthoDB" id="9808669at2"/>
<keyword evidence="9 14" id="KW-0275">Fatty acid biosynthesis</keyword>
<dbReference type="PIRSF" id="PIRSF000447">
    <property type="entry name" value="KAS_II"/>
    <property type="match status" value="1"/>
</dbReference>
<evidence type="ECO:0000256" key="7">
    <source>
        <dbReference type="ARBA" id="ARBA00022832"/>
    </source>
</evidence>
<evidence type="ECO:0000256" key="1">
    <source>
        <dbReference type="ARBA" id="ARBA00005194"/>
    </source>
</evidence>
<evidence type="ECO:0000256" key="11">
    <source>
        <dbReference type="ARBA" id="ARBA00024006"/>
    </source>
</evidence>
<dbReference type="EMBL" id="SLXA01000013">
    <property type="protein sequence ID" value="TCO83219.1"/>
    <property type="molecule type" value="Genomic_DNA"/>
</dbReference>
<dbReference type="EC" id="2.3.1.179" evidence="3 14"/>
<dbReference type="Gene3D" id="3.40.47.10">
    <property type="match status" value="2"/>
</dbReference>
<protein>
    <recommendedName>
        <fullName evidence="4 14">3-oxoacyl-[acyl-carrier-protein] synthase 2</fullName>
        <ecNumber evidence="3 14">2.3.1.179</ecNumber>
    </recommendedName>
</protein>
<keyword evidence="7" id="KW-0276">Fatty acid metabolism</keyword>
<evidence type="ECO:0000256" key="6">
    <source>
        <dbReference type="ARBA" id="ARBA00022679"/>
    </source>
</evidence>
<comment type="pathway">
    <text evidence="1 14">Lipid metabolism; fatty acid biosynthesis.</text>
</comment>
<evidence type="ECO:0000256" key="8">
    <source>
        <dbReference type="ARBA" id="ARBA00023098"/>
    </source>
</evidence>
<dbReference type="FunFam" id="3.40.47.10:FF:000009">
    <property type="entry name" value="3-oxoacyl-[acyl-carrier-protein] synthase 2"/>
    <property type="match status" value="1"/>
</dbReference>
<dbReference type="PROSITE" id="PS52004">
    <property type="entry name" value="KS3_2"/>
    <property type="match status" value="1"/>
</dbReference>
<dbReference type="InterPro" id="IPR014031">
    <property type="entry name" value="Ketoacyl_synth_C"/>
</dbReference>
<keyword evidence="19" id="KW-1185">Reference proteome</keyword>
<dbReference type="SUPFAM" id="SSF53901">
    <property type="entry name" value="Thiolase-like"/>
    <property type="match status" value="2"/>
</dbReference>
<dbReference type="InterPro" id="IPR018201">
    <property type="entry name" value="Ketoacyl_synth_AS"/>
</dbReference>